<keyword evidence="3" id="KW-1185">Reference proteome</keyword>
<name>A0A834I6I9_RHYFE</name>
<evidence type="ECO:0000256" key="1">
    <source>
        <dbReference type="SAM" id="MobiDB-lite"/>
    </source>
</evidence>
<comment type="caution">
    <text evidence="2">The sequence shown here is derived from an EMBL/GenBank/DDBJ whole genome shotgun (WGS) entry which is preliminary data.</text>
</comment>
<organism evidence="2 3">
    <name type="scientific">Rhynchophorus ferrugineus</name>
    <name type="common">Red palm weevil</name>
    <name type="synonym">Curculio ferrugineus</name>
    <dbReference type="NCBI Taxonomy" id="354439"/>
    <lineage>
        <taxon>Eukaryota</taxon>
        <taxon>Metazoa</taxon>
        <taxon>Ecdysozoa</taxon>
        <taxon>Arthropoda</taxon>
        <taxon>Hexapoda</taxon>
        <taxon>Insecta</taxon>
        <taxon>Pterygota</taxon>
        <taxon>Neoptera</taxon>
        <taxon>Endopterygota</taxon>
        <taxon>Coleoptera</taxon>
        <taxon>Polyphaga</taxon>
        <taxon>Cucujiformia</taxon>
        <taxon>Curculionidae</taxon>
        <taxon>Dryophthorinae</taxon>
        <taxon>Rhynchophorus</taxon>
    </lineage>
</organism>
<feature type="region of interest" description="Disordered" evidence="1">
    <location>
        <begin position="21"/>
        <end position="57"/>
    </location>
</feature>
<protein>
    <submittedName>
        <fullName evidence="2">Uncharacterized protein</fullName>
    </submittedName>
</protein>
<dbReference type="OrthoDB" id="6742475at2759"/>
<evidence type="ECO:0000313" key="3">
    <source>
        <dbReference type="Proteomes" id="UP000625711"/>
    </source>
</evidence>
<gene>
    <name evidence="2" type="ORF">GWI33_012446</name>
</gene>
<dbReference type="Proteomes" id="UP000625711">
    <property type="component" value="Unassembled WGS sequence"/>
</dbReference>
<sequence length="231" mass="25551">MSMRCTFIVYIYTRSIHTRRAKGNPVPIPEPGSGTVNKSGPRKRVRRGNPKGPGDAVGRSGKSFLFCMSVRVPWNPLAGRYGLEREEHRSCRGVRFIPSDLENPGEGHVEASRQFVPISAAGLQGEEPLVDRIMIGSEDRGVSGLARKRVLVDEPGLGEVKGRSFGVVSDPSSVLCLGLPRNRFAARPELMFRRFGSFRTTVRRSRSIRCPLRPLLNDQLRTGTDRGNPTV</sequence>
<dbReference type="AlphaFoldDB" id="A0A834I6I9"/>
<dbReference type="EMBL" id="JAACXV010011893">
    <property type="protein sequence ID" value="KAF7274899.1"/>
    <property type="molecule type" value="Genomic_DNA"/>
</dbReference>
<evidence type="ECO:0000313" key="2">
    <source>
        <dbReference type="EMBL" id="KAF7274899.1"/>
    </source>
</evidence>
<feature type="compositionally biased region" description="Basic residues" evidence="1">
    <location>
        <begin position="40"/>
        <end position="49"/>
    </location>
</feature>
<accession>A0A834I6I9</accession>
<proteinExistence type="predicted"/>
<reference evidence="2" key="1">
    <citation type="submission" date="2020-08" db="EMBL/GenBank/DDBJ databases">
        <title>Genome sequencing and assembly of the red palm weevil Rhynchophorus ferrugineus.</title>
        <authorList>
            <person name="Dias G.B."/>
            <person name="Bergman C.M."/>
            <person name="Manee M."/>
        </authorList>
    </citation>
    <scope>NUCLEOTIDE SEQUENCE</scope>
    <source>
        <strain evidence="2">AA-2017</strain>
        <tissue evidence="2">Whole larva</tissue>
    </source>
</reference>